<evidence type="ECO:0000313" key="1">
    <source>
        <dbReference type="EMBL" id="SEJ48088.1"/>
    </source>
</evidence>
<dbReference type="InterPro" id="IPR017853">
    <property type="entry name" value="GH"/>
</dbReference>
<protein>
    <recommendedName>
        <fullName evidence="3">Beta-glucosidase/6-phospho-beta-glucosidase/beta-galactosidase</fullName>
    </recommendedName>
</protein>
<gene>
    <name evidence="1" type="ORF">SAMN04487995_4914</name>
</gene>
<accession>A0A1H6Z3U7</accession>
<dbReference type="Gene3D" id="3.20.20.80">
    <property type="entry name" value="Glycosidases"/>
    <property type="match status" value="1"/>
</dbReference>
<reference evidence="1 2" key="1">
    <citation type="submission" date="2016-10" db="EMBL/GenBank/DDBJ databases">
        <authorList>
            <person name="de Groot N.N."/>
        </authorList>
    </citation>
    <scope>NUCLEOTIDE SEQUENCE [LARGE SCALE GENOMIC DNA]</scope>
    <source>
        <strain evidence="1 2">DSM 19938</strain>
    </source>
</reference>
<dbReference type="SUPFAM" id="SSF51445">
    <property type="entry name" value="(Trans)glycosidases"/>
    <property type="match status" value="1"/>
</dbReference>
<dbReference type="AlphaFoldDB" id="A0A1H6Z3U7"/>
<name>A0A1H6Z3U7_9BACT</name>
<dbReference type="Proteomes" id="UP000199532">
    <property type="component" value="Unassembled WGS sequence"/>
</dbReference>
<dbReference type="EMBL" id="FNXY01000008">
    <property type="protein sequence ID" value="SEJ48088.1"/>
    <property type="molecule type" value="Genomic_DNA"/>
</dbReference>
<sequence length="412" mass="47903">MYQILEMNDQIIENPFKSFWMAGFECSDQLNFHGDRVDFLNITSHLTLIDEDYERLKKFNFYTVREGLRWSQIETEPYIYDFGILEKMLLAGQKHGIQQIWDICHFGFPADLTPLHPHFTMRFAALCEAFVSYYKSFGFELPLIVTPINEVSFMSWLGGDVAATSPYCRNNGWEVKYAYMRAYIAGVKVMREVDPTVRILTTEPLVSLSANLNATQEQITIAKEHHDLQYQSVDMLCGRICPELGGKPEYLDMLGFNYYYNNQWIVEPHQMLGWNDPVPHQNLRLLSSLLTEAHERYDRPILLSETSHPREDRPVWIKHISVEITKLIQKDIPIWGVCIYPIIDRPNWDNLDDWHNSGLWDMDPESGLDSRILHQPSAHALLECQELIAASLAPAKNQNYYLKTQESTLTKS</sequence>
<organism evidence="1 2">
    <name type="scientific">Dyadobacter koreensis</name>
    <dbReference type="NCBI Taxonomy" id="408657"/>
    <lineage>
        <taxon>Bacteria</taxon>
        <taxon>Pseudomonadati</taxon>
        <taxon>Bacteroidota</taxon>
        <taxon>Cytophagia</taxon>
        <taxon>Cytophagales</taxon>
        <taxon>Spirosomataceae</taxon>
        <taxon>Dyadobacter</taxon>
    </lineage>
</organism>
<keyword evidence="2" id="KW-1185">Reference proteome</keyword>
<evidence type="ECO:0000313" key="2">
    <source>
        <dbReference type="Proteomes" id="UP000199532"/>
    </source>
</evidence>
<evidence type="ECO:0008006" key="3">
    <source>
        <dbReference type="Google" id="ProtNLM"/>
    </source>
</evidence>
<proteinExistence type="predicted"/>
<dbReference type="STRING" id="408657.SAMN04487995_4914"/>